<keyword evidence="5 8" id="KW-0067">ATP-binding</keyword>
<dbReference type="SUPFAM" id="SSF55261">
    <property type="entry name" value="GAD domain-like"/>
    <property type="match status" value="1"/>
</dbReference>
<dbReference type="GO" id="GO:0005524">
    <property type="term" value="F:ATP binding"/>
    <property type="evidence" value="ECO:0007669"/>
    <property type="project" value="UniProtKB-UniRule"/>
</dbReference>
<dbReference type="OrthoDB" id="9762036at2"/>
<comment type="catalytic activity">
    <reaction evidence="8">
        <text>tRNA(Asp) + L-aspartate + ATP = L-aspartyl-tRNA(Asp) + AMP + diphosphate</text>
        <dbReference type="Rhea" id="RHEA:19649"/>
        <dbReference type="Rhea" id="RHEA-COMP:9660"/>
        <dbReference type="Rhea" id="RHEA-COMP:9678"/>
        <dbReference type="ChEBI" id="CHEBI:29991"/>
        <dbReference type="ChEBI" id="CHEBI:30616"/>
        <dbReference type="ChEBI" id="CHEBI:33019"/>
        <dbReference type="ChEBI" id="CHEBI:78442"/>
        <dbReference type="ChEBI" id="CHEBI:78516"/>
        <dbReference type="ChEBI" id="CHEBI:456215"/>
        <dbReference type="EC" id="6.1.1.12"/>
    </reaction>
</comment>
<dbReference type="HAMAP" id="MF_00044">
    <property type="entry name" value="Asp_tRNA_synth_type1"/>
    <property type="match status" value="1"/>
</dbReference>
<comment type="function">
    <text evidence="8">Catalyzes the attachment of L-aspartate to tRNA(Asp) in a two-step reaction: L-aspartate is first activated by ATP to form Asp-AMP and then transferred to the acceptor end of tRNA(Asp).</text>
</comment>
<dbReference type="InterPro" id="IPR047089">
    <property type="entry name" value="Asp-tRNA-ligase_1_N"/>
</dbReference>
<dbReference type="PRINTS" id="PR01042">
    <property type="entry name" value="TRNASYNTHASP"/>
</dbReference>
<feature type="region of interest" description="Aspartate" evidence="8">
    <location>
        <begin position="195"/>
        <end position="198"/>
    </location>
</feature>
<keyword evidence="3 8" id="KW-0436">Ligase</keyword>
<evidence type="ECO:0000256" key="8">
    <source>
        <dbReference type="HAMAP-Rule" id="MF_00044"/>
    </source>
</evidence>
<evidence type="ECO:0000256" key="1">
    <source>
        <dbReference type="ARBA" id="ARBA00006303"/>
    </source>
</evidence>
<dbReference type="RefSeq" id="WP_158344902.1">
    <property type="nucleotide sequence ID" value="NZ_AP019379.1"/>
</dbReference>
<dbReference type="InterPro" id="IPR004524">
    <property type="entry name" value="Asp-tRNA-ligase_1"/>
</dbReference>
<dbReference type="NCBIfam" id="NF001750">
    <property type="entry name" value="PRK00476.1"/>
    <property type="match status" value="1"/>
</dbReference>
<comment type="subunit">
    <text evidence="8">Homodimer.</text>
</comment>
<dbReference type="PROSITE" id="PS50862">
    <property type="entry name" value="AA_TRNA_LIGASE_II"/>
    <property type="match status" value="1"/>
</dbReference>
<evidence type="ECO:0000256" key="2">
    <source>
        <dbReference type="ARBA" id="ARBA00022490"/>
    </source>
</evidence>
<dbReference type="SUPFAM" id="SSF55681">
    <property type="entry name" value="Class II aaRS and biotin synthetases"/>
    <property type="match status" value="1"/>
</dbReference>
<evidence type="ECO:0000256" key="3">
    <source>
        <dbReference type="ARBA" id="ARBA00022598"/>
    </source>
</evidence>
<dbReference type="InterPro" id="IPR029351">
    <property type="entry name" value="GAD_dom"/>
</dbReference>
<dbReference type="PANTHER" id="PTHR22594:SF5">
    <property type="entry name" value="ASPARTATE--TRNA LIGASE, MITOCHONDRIAL"/>
    <property type="match status" value="1"/>
</dbReference>
<dbReference type="InterPro" id="IPR012340">
    <property type="entry name" value="NA-bd_OB-fold"/>
</dbReference>
<keyword evidence="2 8" id="KW-0963">Cytoplasm</keyword>
<dbReference type="EC" id="6.1.1.12" evidence="8"/>
<dbReference type="Pfam" id="PF00152">
    <property type="entry name" value="tRNA-synt_2"/>
    <property type="match status" value="1"/>
</dbReference>
<feature type="binding site" evidence="8">
    <location>
        <position position="171"/>
    </location>
    <ligand>
        <name>L-aspartate</name>
        <dbReference type="ChEBI" id="CHEBI:29991"/>
    </ligand>
</feature>
<dbReference type="InterPro" id="IPR006195">
    <property type="entry name" value="aa-tRNA-synth_II"/>
</dbReference>
<dbReference type="InterPro" id="IPR004364">
    <property type="entry name" value="Aa-tRNA-synt_II"/>
</dbReference>
<evidence type="ECO:0000313" key="10">
    <source>
        <dbReference type="EMBL" id="BBI01259.1"/>
    </source>
</evidence>
<feature type="binding site" evidence="8">
    <location>
        <begin position="217"/>
        <end position="219"/>
    </location>
    <ligand>
        <name>ATP</name>
        <dbReference type="ChEBI" id="CHEBI:30616"/>
    </ligand>
</feature>
<protein>
    <recommendedName>
        <fullName evidence="8">Aspartate--tRNA ligase</fullName>
        <ecNumber evidence="8">6.1.1.12</ecNumber>
    </recommendedName>
    <alternativeName>
        <fullName evidence="8">Aspartyl-tRNA synthetase</fullName>
        <shortName evidence="8">AspRS</shortName>
    </alternativeName>
</protein>
<evidence type="ECO:0000256" key="6">
    <source>
        <dbReference type="ARBA" id="ARBA00022917"/>
    </source>
</evidence>
<reference evidence="10 11" key="1">
    <citation type="journal article" date="2019" name="Proc. Natl. Acad. Sci. U.S.A.">
        <title>Exaggeration and cooption of innate immunity for social defense.</title>
        <authorList>
            <person name="Kutsukake M."/>
            <person name="Moriyama M."/>
            <person name="Shigenobu S."/>
            <person name="Meng X.-Y."/>
            <person name="Nikoh N."/>
            <person name="Noda C."/>
            <person name="Kobayashi S."/>
            <person name="Fukatsu T."/>
        </authorList>
    </citation>
    <scope>NUCLEOTIDE SEQUENCE [LARGE SCALE GENOMIC DNA]</scope>
    <source>
        <strain evidence="10 11">Nmo</strain>
    </source>
</reference>
<keyword evidence="7 8" id="KW-0030">Aminoacyl-tRNA synthetase</keyword>
<comment type="subcellular location">
    <subcellularLocation>
        <location evidence="8">Cytoplasm</location>
    </subcellularLocation>
</comment>
<dbReference type="GO" id="GO:0006422">
    <property type="term" value="P:aspartyl-tRNA aminoacylation"/>
    <property type="evidence" value="ECO:0007669"/>
    <property type="project" value="UniProtKB-UniRule"/>
</dbReference>
<feature type="binding site" evidence="8">
    <location>
        <position position="489"/>
    </location>
    <ligand>
        <name>L-aspartate</name>
        <dbReference type="ChEBI" id="CHEBI:29991"/>
    </ligand>
</feature>
<dbReference type="CDD" id="cd04317">
    <property type="entry name" value="EcAspRS_like_N"/>
    <property type="match status" value="1"/>
</dbReference>
<dbReference type="EMBL" id="AP019379">
    <property type="protein sequence ID" value="BBI01259.1"/>
    <property type="molecule type" value="Genomic_DNA"/>
</dbReference>
<organism evidence="10 11">
    <name type="scientific">Buchnera aphidicola</name>
    <name type="common">Nipponaphis monzeni</name>
    <dbReference type="NCBI Taxonomy" id="2495405"/>
    <lineage>
        <taxon>Bacteria</taxon>
        <taxon>Pseudomonadati</taxon>
        <taxon>Pseudomonadota</taxon>
        <taxon>Gammaproteobacteria</taxon>
        <taxon>Enterobacterales</taxon>
        <taxon>Erwiniaceae</taxon>
        <taxon>Buchnera</taxon>
    </lineage>
</organism>
<dbReference type="Pfam" id="PF02938">
    <property type="entry name" value="GAD"/>
    <property type="match status" value="1"/>
</dbReference>
<dbReference type="Pfam" id="PF01336">
    <property type="entry name" value="tRNA_anti-codon"/>
    <property type="match status" value="1"/>
</dbReference>
<keyword evidence="11" id="KW-1185">Reference proteome</keyword>
<evidence type="ECO:0000256" key="5">
    <source>
        <dbReference type="ARBA" id="ARBA00022840"/>
    </source>
</evidence>
<dbReference type="InterPro" id="IPR004365">
    <property type="entry name" value="NA-bd_OB_tRNA"/>
</dbReference>
<accession>A0A455TAB3</accession>
<dbReference type="InterPro" id="IPR004115">
    <property type="entry name" value="GAD-like_sf"/>
</dbReference>
<evidence type="ECO:0000313" key="11">
    <source>
        <dbReference type="Proteomes" id="UP000317544"/>
    </source>
</evidence>
<gene>
    <name evidence="8 10" type="primary">aspS</name>
    <name evidence="10" type="ORF">BUCNMO_251</name>
</gene>
<dbReference type="GO" id="GO:0003676">
    <property type="term" value="F:nucleic acid binding"/>
    <property type="evidence" value="ECO:0007669"/>
    <property type="project" value="InterPro"/>
</dbReference>
<feature type="binding site" evidence="8">
    <location>
        <position position="482"/>
    </location>
    <ligand>
        <name>ATP</name>
        <dbReference type="ChEBI" id="CHEBI:30616"/>
    </ligand>
</feature>
<evidence type="ECO:0000259" key="9">
    <source>
        <dbReference type="PROSITE" id="PS50862"/>
    </source>
</evidence>
<dbReference type="InterPro" id="IPR045864">
    <property type="entry name" value="aa-tRNA-synth_II/BPL/LPL"/>
</dbReference>
<feature type="domain" description="Aminoacyl-transfer RNA synthetases class-II family profile" evidence="9">
    <location>
        <begin position="138"/>
        <end position="555"/>
    </location>
</feature>
<dbReference type="NCBIfam" id="TIGR00459">
    <property type="entry name" value="aspS_bact"/>
    <property type="match status" value="1"/>
</dbReference>
<sequence length="584" mass="68698">MRTMYCGEVLEKHVNKTIFLCGWVQNIRKFGNFIFIDMRDCTGLIQILFDFTYTKKILEAKKLKNEFCIQVIGKVQLRNKKNVNLKLFTGTIELLATSLLIFNSSDPLPLDNYKKNKETVRLKYRYLDLRKPSMLYILKLRSKITHWIHNFMNLNNFINVETPILTKSTPEGARDYIVPSRNYPKKFYALPQSPQIFKQLLMISGFDRYYQIVKCFRDEDLRSDRQPEFTQIDFEMSFMTADQVRNFIELMIIQLWLKIKQIKLKPFPVMNFEDVINLYGTDKPDLRNPIKLIEISDLLSVNICNFIYKNYNVKNSRIAAFVIPKNIKLNKCNIIKYFDLMKKYEICNLFYLKINIKKFNNNNNNNFVQQLWNTGCMQKIICRMNIKDGDFIFIIGHLKKIVNKAFNIFRKQLNIDFNLINKKSWRPLWIINFPLFYKKNNARFYSMHHPFTSPKNINDLENIKNPKKVIADSYDLVINGYEIGGGSVRIHNLNIQQKIFDILGIDKVAQKEKFGFFIEALKFGTPPHAGMALGLDRIVMLLSKTNDIKDVIAFPKTTEATCLTTQAPSYLDINTLNKLFIKTN</sequence>
<evidence type="ECO:0000256" key="4">
    <source>
        <dbReference type="ARBA" id="ARBA00022741"/>
    </source>
</evidence>
<dbReference type="Gene3D" id="2.40.50.140">
    <property type="entry name" value="Nucleic acid-binding proteins"/>
    <property type="match status" value="1"/>
</dbReference>
<name>A0A455TAB3_9GAMM</name>
<comment type="similarity">
    <text evidence="1 8">Belongs to the class-II aminoacyl-tRNA synthetase family. Type 1 subfamily.</text>
</comment>
<feature type="binding site" evidence="8">
    <location>
        <position position="448"/>
    </location>
    <ligand>
        <name>L-aspartate</name>
        <dbReference type="ChEBI" id="CHEBI:29991"/>
    </ligand>
</feature>
<keyword evidence="6 8" id="KW-0648">Protein biosynthesis</keyword>
<feature type="binding site" evidence="8">
    <location>
        <position position="226"/>
    </location>
    <ligand>
        <name>ATP</name>
        <dbReference type="ChEBI" id="CHEBI:30616"/>
    </ligand>
</feature>
<feature type="binding site" evidence="8">
    <location>
        <position position="217"/>
    </location>
    <ligand>
        <name>L-aspartate</name>
        <dbReference type="ChEBI" id="CHEBI:29991"/>
    </ligand>
</feature>
<dbReference type="InterPro" id="IPR002312">
    <property type="entry name" value="Asp/Asn-tRNA-synth_IIb"/>
</dbReference>
<proteinExistence type="inferred from homology"/>
<dbReference type="InterPro" id="IPR047090">
    <property type="entry name" value="AspRS_core"/>
</dbReference>
<feature type="binding site" evidence="8">
    <location>
        <begin position="534"/>
        <end position="537"/>
    </location>
    <ligand>
        <name>ATP</name>
        <dbReference type="ChEBI" id="CHEBI:30616"/>
    </ligand>
</feature>
<comment type="caution">
    <text evidence="8">Lacks conserved residue(s) required for the propagation of feature annotation.</text>
</comment>
<dbReference type="Gene3D" id="3.30.1360.30">
    <property type="entry name" value="GAD-like domain"/>
    <property type="match status" value="1"/>
</dbReference>
<evidence type="ECO:0000256" key="7">
    <source>
        <dbReference type="ARBA" id="ARBA00023146"/>
    </source>
</evidence>
<dbReference type="Proteomes" id="UP000317544">
    <property type="component" value="Chromosome"/>
</dbReference>
<dbReference type="GO" id="GO:0004815">
    <property type="term" value="F:aspartate-tRNA ligase activity"/>
    <property type="evidence" value="ECO:0007669"/>
    <property type="project" value="UniProtKB-UniRule"/>
</dbReference>
<dbReference type="CDD" id="cd00777">
    <property type="entry name" value="AspRS_core"/>
    <property type="match status" value="1"/>
</dbReference>
<dbReference type="SUPFAM" id="SSF50249">
    <property type="entry name" value="Nucleic acid-binding proteins"/>
    <property type="match status" value="1"/>
</dbReference>
<dbReference type="GO" id="GO:0005737">
    <property type="term" value="C:cytoplasm"/>
    <property type="evidence" value="ECO:0007669"/>
    <property type="project" value="UniProtKB-SubCell"/>
</dbReference>
<dbReference type="AlphaFoldDB" id="A0A455TAB3"/>
<dbReference type="PANTHER" id="PTHR22594">
    <property type="entry name" value="ASPARTYL/LYSYL-TRNA SYNTHETASE"/>
    <property type="match status" value="1"/>
</dbReference>
<dbReference type="Gene3D" id="3.30.930.10">
    <property type="entry name" value="Bira Bifunctional Protein, Domain 2"/>
    <property type="match status" value="1"/>
</dbReference>
<keyword evidence="4 8" id="KW-0547">Nucleotide-binding</keyword>